<dbReference type="GO" id="GO:0016491">
    <property type="term" value="F:oxidoreductase activity"/>
    <property type="evidence" value="ECO:0007669"/>
    <property type="project" value="UniProtKB-KW"/>
</dbReference>
<dbReference type="GO" id="GO:0046872">
    <property type="term" value="F:metal ion binding"/>
    <property type="evidence" value="ECO:0007669"/>
    <property type="project" value="UniProtKB-KW"/>
</dbReference>
<dbReference type="AlphaFoldDB" id="A0A7C0VD38"/>
<keyword evidence="3" id="KW-0408">Iron</keyword>
<name>A0A7C0VD38_UNCW3</name>
<dbReference type="Proteomes" id="UP000885847">
    <property type="component" value="Unassembled WGS sequence"/>
</dbReference>
<gene>
    <name evidence="6" type="ORF">ENF18_02975</name>
</gene>
<organism evidence="6">
    <name type="scientific">candidate division WOR-3 bacterium</name>
    <dbReference type="NCBI Taxonomy" id="2052148"/>
    <lineage>
        <taxon>Bacteria</taxon>
        <taxon>Bacteria division WOR-3</taxon>
    </lineage>
</organism>
<proteinExistence type="predicted"/>
<evidence type="ECO:0000256" key="1">
    <source>
        <dbReference type="ARBA" id="ARBA00022723"/>
    </source>
</evidence>
<dbReference type="EMBL" id="DQWE01000140">
    <property type="protein sequence ID" value="HDI82738.1"/>
    <property type="molecule type" value="Genomic_DNA"/>
</dbReference>
<dbReference type="Pfam" id="PF02662">
    <property type="entry name" value="FlpD"/>
    <property type="match status" value="1"/>
</dbReference>
<evidence type="ECO:0000256" key="2">
    <source>
        <dbReference type="ARBA" id="ARBA00023002"/>
    </source>
</evidence>
<protein>
    <submittedName>
        <fullName evidence="6">Hydrogenase iron-sulfur subunit</fullName>
    </submittedName>
</protein>
<reference evidence="6" key="1">
    <citation type="journal article" date="2020" name="mSystems">
        <title>Genome- and Community-Level Interaction Insights into Carbon Utilization and Element Cycling Functions of Hydrothermarchaeota in Hydrothermal Sediment.</title>
        <authorList>
            <person name="Zhou Z."/>
            <person name="Liu Y."/>
            <person name="Xu W."/>
            <person name="Pan J."/>
            <person name="Luo Z.H."/>
            <person name="Li M."/>
        </authorList>
    </citation>
    <scope>NUCLEOTIDE SEQUENCE [LARGE SCALE GENOMIC DNA]</scope>
    <source>
        <strain evidence="6">HyVt-102</strain>
    </source>
</reference>
<feature type="domain" description="F420-non-reducing hydrogenase iron-sulfur subunit D" evidence="5">
    <location>
        <begin position="7"/>
        <end position="126"/>
    </location>
</feature>
<keyword evidence="2" id="KW-0560">Oxidoreductase</keyword>
<evidence type="ECO:0000256" key="3">
    <source>
        <dbReference type="ARBA" id="ARBA00023004"/>
    </source>
</evidence>
<evidence type="ECO:0000259" key="5">
    <source>
        <dbReference type="Pfam" id="PF02662"/>
    </source>
</evidence>
<evidence type="ECO:0000256" key="4">
    <source>
        <dbReference type="ARBA" id="ARBA00023014"/>
    </source>
</evidence>
<comment type="caution">
    <text evidence="6">The sequence shown here is derived from an EMBL/GenBank/DDBJ whole genome shotgun (WGS) entry which is preliminary data.</text>
</comment>
<evidence type="ECO:0000313" key="6">
    <source>
        <dbReference type="EMBL" id="HDI82738.1"/>
    </source>
</evidence>
<dbReference type="GO" id="GO:0051536">
    <property type="term" value="F:iron-sulfur cluster binding"/>
    <property type="evidence" value="ECO:0007669"/>
    <property type="project" value="UniProtKB-KW"/>
</dbReference>
<keyword evidence="1" id="KW-0479">Metal-binding</keyword>
<accession>A0A7C0VD38</accession>
<keyword evidence="4" id="KW-0411">Iron-sulfur</keyword>
<sequence>MMFKPKIVPFVCDWCSLQSADFIGLTRLFFPKKVSFIRVPCSGRVNPEIVSMAFKEGADGVLVMGCEKGACNYRTGNFQAERWTEVYRMVLELSGLNPDRLYLNLESDTEIIHVFERFYKTVEEMGPIGTEIGAAGNREKINEIFEIIDLTLLDEDVKWLVGREWTLVTVENAYGEIYDEATFKRILKERINQQFLIAQIQYLTKDKPMSTYELAKALGRSTEEIFRTIVEMERKEKAVLVDFVDRTPRYQSVR</sequence>
<dbReference type="InterPro" id="IPR003813">
    <property type="entry name" value="MvhD/FlpD"/>
</dbReference>